<keyword evidence="5 8" id="KW-0812">Transmembrane</keyword>
<evidence type="ECO:0000256" key="1">
    <source>
        <dbReference type="ARBA" id="ARBA00004651"/>
    </source>
</evidence>
<evidence type="ECO:0000256" key="3">
    <source>
        <dbReference type="ARBA" id="ARBA00022448"/>
    </source>
</evidence>
<accession>A0A1U7H1V6</accession>
<feature type="transmembrane region" description="Helical" evidence="8">
    <location>
        <begin position="234"/>
        <end position="254"/>
    </location>
</feature>
<evidence type="ECO:0000256" key="2">
    <source>
        <dbReference type="ARBA" id="ARBA00007783"/>
    </source>
</evidence>
<proteinExistence type="inferred from homology"/>
<feature type="transmembrane region" description="Helical" evidence="8">
    <location>
        <begin position="306"/>
        <end position="330"/>
    </location>
</feature>
<evidence type="ECO:0000313" key="11">
    <source>
        <dbReference type="Proteomes" id="UP000186391"/>
    </source>
</evidence>
<dbReference type="Proteomes" id="UP000186391">
    <property type="component" value="Unassembled WGS sequence"/>
</dbReference>
<keyword evidence="4" id="KW-1003">Cell membrane</keyword>
<evidence type="ECO:0000259" key="9">
    <source>
        <dbReference type="PROSITE" id="PS51012"/>
    </source>
</evidence>
<comment type="similarity">
    <text evidence="2">Belongs to the ABC-2 integral membrane protein family.</text>
</comment>
<dbReference type="GO" id="GO:0140359">
    <property type="term" value="F:ABC-type transporter activity"/>
    <property type="evidence" value="ECO:0007669"/>
    <property type="project" value="InterPro"/>
</dbReference>
<feature type="transmembrane region" description="Helical" evidence="8">
    <location>
        <begin position="183"/>
        <end position="206"/>
    </location>
</feature>
<feature type="transmembrane region" description="Helical" evidence="8">
    <location>
        <begin position="350"/>
        <end position="374"/>
    </location>
</feature>
<dbReference type="InterPro" id="IPR047817">
    <property type="entry name" value="ABC2_TM_bact-type"/>
</dbReference>
<comment type="subcellular location">
    <subcellularLocation>
        <location evidence="1">Cell membrane</location>
        <topology evidence="1">Multi-pass membrane protein</topology>
    </subcellularLocation>
</comment>
<evidence type="ECO:0000256" key="7">
    <source>
        <dbReference type="ARBA" id="ARBA00023136"/>
    </source>
</evidence>
<evidence type="ECO:0000313" key="10">
    <source>
        <dbReference type="EMBL" id="OKH14963.1"/>
    </source>
</evidence>
<evidence type="ECO:0000256" key="5">
    <source>
        <dbReference type="ARBA" id="ARBA00022692"/>
    </source>
</evidence>
<name>A0A1U7H1V6_9CYAN</name>
<protein>
    <submittedName>
        <fullName evidence="10">ABC transporter</fullName>
    </submittedName>
</protein>
<feature type="transmembrane region" description="Helical" evidence="8">
    <location>
        <begin position="20"/>
        <end position="39"/>
    </location>
</feature>
<evidence type="ECO:0000256" key="6">
    <source>
        <dbReference type="ARBA" id="ARBA00022989"/>
    </source>
</evidence>
<dbReference type="GO" id="GO:0005886">
    <property type="term" value="C:plasma membrane"/>
    <property type="evidence" value="ECO:0007669"/>
    <property type="project" value="UniProtKB-SubCell"/>
</dbReference>
<keyword evidence="3" id="KW-0813">Transport</keyword>
<dbReference type="InterPro" id="IPR013525">
    <property type="entry name" value="ABC2_TM"/>
</dbReference>
<dbReference type="PROSITE" id="PS51012">
    <property type="entry name" value="ABC_TM2"/>
    <property type="match status" value="1"/>
</dbReference>
<dbReference type="OrthoDB" id="9808686at2"/>
<dbReference type="RefSeq" id="WP_073555523.1">
    <property type="nucleotide sequence ID" value="NZ_MRCA01000003.1"/>
</dbReference>
<dbReference type="PANTHER" id="PTHR30294:SF29">
    <property type="entry name" value="MULTIDRUG ABC TRANSPORTER PERMEASE YBHS-RELATED"/>
    <property type="match status" value="1"/>
</dbReference>
<dbReference type="EMBL" id="MRCA01000003">
    <property type="protein sequence ID" value="OKH14963.1"/>
    <property type="molecule type" value="Genomic_DNA"/>
</dbReference>
<keyword evidence="6 8" id="KW-1133">Transmembrane helix</keyword>
<sequence length="381" mass="42107">MRRVWNQCVKELVQFRRDRLTVALAFFLPLITLLIYGFAIRLEIKNIPLTVRDLDNTPQSRSYIERIFATNQFVAVPWATVEPLCAPFLRDSGHPNRLDPVDRGSARAAVIIPPGFANDVKAGRTGQLQVIIDGTDVANARVIKNSLLATNRFFLETQGLLPQQTGIVPHTRLWFNPGRRESLYIVPGAFAIVLAIYPPLLAAIAMSREQEQGNILQVYASSLTATELLLGKSLAYLLVGIAEAVFIMTIGAIIWGLRFAGDPTPLLVGTPIFIFSSIQLGILIGTRTQTQSAAVQGVATVKFMTALLLSGFIFPLSNIPFPLSLISYVVPARYYLELVRDAFVRGTGWAGIWFVPVVLLLLAGVEFAITWWGIRQMQLSD</sequence>
<dbReference type="Pfam" id="PF12698">
    <property type="entry name" value="ABC2_membrane_3"/>
    <property type="match status" value="1"/>
</dbReference>
<gene>
    <name evidence="10" type="ORF">NIES592_08805</name>
</gene>
<dbReference type="PANTHER" id="PTHR30294">
    <property type="entry name" value="MEMBRANE COMPONENT OF ABC TRANSPORTER YHHJ-RELATED"/>
    <property type="match status" value="1"/>
</dbReference>
<evidence type="ECO:0000256" key="4">
    <source>
        <dbReference type="ARBA" id="ARBA00022475"/>
    </source>
</evidence>
<dbReference type="Gene3D" id="3.40.1710.10">
    <property type="entry name" value="abc type-2 transporter like domain"/>
    <property type="match status" value="1"/>
</dbReference>
<feature type="domain" description="ABC transmembrane type-2" evidence="9">
    <location>
        <begin position="137"/>
        <end position="377"/>
    </location>
</feature>
<comment type="caution">
    <text evidence="10">The sequence shown here is derived from an EMBL/GenBank/DDBJ whole genome shotgun (WGS) entry which is preliminary data.</text>
</comment>
<feature type="transmembrane region" description="Helical" evidence="8">
    <location>
        <begin position="266"/>
        <end position="285"/>
    </location>
</feature>
<dbReference type="AlphaFoldDB" id="A0A1U7H1V6"/>
<keyword evidence="7 8" id="KW-0472">Membrane</keyword>
<keyword evidence="11" id="KW-1185">Reference proteome</keyword>
<dbReference type="InterPro" id="IPR051449">
    <property type="entry name" value="ABC-2_transporter_component"/>
</dbReference>
<reference evidence="10 11" key="1">
    <citation type="submission" date="2016-11" db="EMBL/GenBank/DDBJ databases">
        <title>Draft Genome Sequences of Nine Cyanobacterial Strains from Diverse Habitats.</title>
        <authorList>
            <person name="Zhu T."/>
            <person name="Hou S."/>
            <person name="Lu X."/>
            <person name="Hess W.R."/>
        </authorList>
    </citation>
    <scope>NUCLEOTIDE SEQUENCE [LARGE SCALE GENOMIC DNA]</scope>
    <source>
        <strain evidence="10 11">NIES-592</strain>
    </source>
</reference>
<organism evidence="10 11">
    <name type="scientific">Fischerella major NIES-592</name>
    <dbReference type="NCBI Taxonomy" id="210994"/>
    <lineage>
        <taxon>Bacteria</taxon>
        <taxon>Bacillati</taxon>
        <taxon>Cyanobacteriota</taxon>
        <taxon>Cyanophyceae</taxon>
        <taxon>Nostocales</taxon>
        <taxon>Hapalosiphonaceae</taxon>
        <taxon>Fischerella</taxon>
    </lineage>
</organism>
<evidence type="ECO:0000256" key="8">
    <source>
        <dbReference type="SAM" id="Phobius"/>
    </source>
</evidence>